<evidence type="ECO:0000313" key="3">
    <source>
        <dbReference type="Proteomes" id="UP001500967"/>
    </source>
</evidence>
<keyword evidence="3" id="KW-1185">Reference proteome</keyword>
<feature type="transmembrane region" description="Helical" evidence="1">
    <location>
        <begin position="44"/>
        <end position="65"/>
    </location>
</feature>
<dbReference type="EMBL" id="BAAAGX010000009">
    <property type="protein sequence ID" value="GAA0239058.1"/>
    <property type="molecule type" value="Genomic_DNA"/>
</dbReference>
<keyword evidence="1" id="KW-0812">Transmembrane</keyword>
<keyword evidence="1" id="KW-1133">Transmembrane helix</keyword>
<comment type="caution">
    <text evidence="2">The sequence shown here is derived from an EMBL/GenBank/DDBJ whole genome shotgun (WGS) entry which is preliminary data.</text>
</comment>
<reference evidence="3" key="1">
    <citation type="journal article" date="2019" name="Int. J. Syst. Evol. Microbiol.">
        <title>The Global Catalogue of Microorganisms (GCM) 10K type strain sequencing project: providing services to taxonomists for standard genome sequencing and annotation.</title>
        <authorList>
            <consortium name="The Broad Institute Genomics Platform"/>
            <consortium name="The Broad Institute Genome Sequencing Center for Infectious Disease"/>
            <person name="Wu L."/>
            <person name="Ma J."/>
        </authorList>
    </citation>
    <scope>NUCLEOTIDE SEQUENCE [LARGE SCALE GENOMIC DNA]</scope>
    <source>
        <strain evidence="3">JCM 10425</strain>
    </source>
</reference>
<gene>
    <name evidence="2" type="ORF">GCM10009539_25450</name>
</gene>
<feature type="transmembrane region" description="Helical" evidence="1">
    <location>
        <begin position="77"/>
        <end position="98"/>
    </location>
</feature>
<feature type="transmembrane region" description="Helical" evidence="1">
    <location>
        <begin position="20"/>
        <end position="37"/>
    </location>
</feature>
<sequence length="109" mass="11634">MACVGLVIEFFAGVVDFPTIPPGPFILGISGIVVLALGRARWPIVLGFVAALFLTVGGLIEGSVWHRIADPGQTADWIGVLLQWPSQVVALVAGALAIRQAYFRRLRPV</sequence>
<proteinExistence type="predicted"/>
<dbReference type="Proteomes" id="UP001500967">
    <property type="component" value="Unassembled WGS sequence"/>
</dbReference>
<protein>
    <submittedName>
        <fullName evidence="2">Uncharacterized protein</fullName>
    </submittedName>
</protein>
<accession>A0ABP3DTC8</accession>
<evidence type="ECO:0000313" key="2">
    <source>
        <dbReference type="EMBL" id="GAA0239058.1"/>
    </source>
</evidence>
<name>A0ABP3DTC8_9ACTN</name>
<organism evidence="2 3">
    <name type="scientific">Cryptosporangium japonicum</name>
    <dbReference type="NCBI Taxonomy" id="80872"/>
    <lineage>
        <taxon>Bacteria</taxon>
        <taxon>Bacillati</taxon>
        <taxon>Actinomycetota</taxon>
        <taxon>Actinomycetes</taxon>
        <taxon>Cryptosporangiales</taxon>
        <taxon>Cryptosporangiaceae</taxon>
        <taxon>Cryptosporangium</taxon>
    </lineage>
</organism>
<evidence type="ECO:0000256" key="1">
    <source>
        <dbReference type="SAM" id="Phobius"/>
    </source>
</evidence>
<keyword evidence="1" id="KW-0472">Membrane</keyword>